<protein>
    <submittedName>
        <fullName evidence="1">Genomic scaffold, ProqFM164S04</fullName>
    </submittedName>
</protein>
<organism evidence="1 2">
    <name type="scientific">Penicillium roqueforti (strain FM164)</name>
    <dbReference type="NCBI Taxonomy" id="1365484"/>
    <lineage>
        <taxon>Eukaryota</taxon>
        <taxon>Fungi</taxon>
        <taxon>Dikarya</taxon>
        <taxon>Ascomycota</taxon>
        <taxon>Pezizomycotina</taxon>
        <taxon>Eurotiomycetes</taxon>
        <taxon>Eurotiomycetidae</taxon>
        <taxon>Eurotiales</taxon>
        <taxon>Aspergillaceae</taxon>
        <taxon>Penicillium</taxon>
    </lineage>
</organism>
<evidence type="ECO:0000313" key="2">
    <source>
        <dbReference type="Proteomes" id="UP000030686"/>
    </source>
</evidence>
<dbReference type="EMBL" id="HG792018">
    <property type="protein sequence ID" value="CDM35332.1"/>
    <property type="molecule type" value="Genomic_DNA"/>
</dbReference>
<keyword evidence="2" id="KW-1185">Reference proteome</keyword>
<accession>W6R0J2</accession>
<sequence length="60" mass="6951">MNRHETSLVSTFTRTLEIHVPILTADQNHRPELTLPQCQYHLYYCNLIQQPSRASSIGRA</sequence>
<dbReference type="AlphaFoldDB" id="W6R0J2"/>
<dbReference type="Proteomes" id="UP000030686">
    <property type="component" value="Unassembled WGS sequence"/>
</dbReference>
<evidence type="ECO:0000313" key="1">
    <source>
        <dbReference type="EMBL" id="CDM35332.1"/>
    </source>
</evidence>
<reference evidence="1" key="1">
    <citation type="journal article" date="2014" name="Nat. Commun.">
        <title>Multiple recent horizontal transfers of a large genomic region in cheese making fungi.</title>
        <authorList>
            <person name="Cheeseman K."/>
            <person name="Ropars J."/>
            <person name="Renault P."/>
            <person name="Dupont J."/>
            <person name="Gouzy J."/>
            <person name="Branca A."/>
            <person name="Abraham A.L."/>
            <person name="Ceppi M."/>
            <person name="Conseiller E."/>
            <person name="Debuchy R."/>
            <person name="Malagnac F."/>
            <person name="Goarin A."/>
            <person name="Silar P."/>
            <person name="Lacoste S."/>
            <person name="Sallet E."/>
            <person name="Bensimon A."/>
            <person name="Giraud T."/>
            <person name="Brygoo Y."/>
        </authorList>
    </citation>
    <scope>NUCLEOTIDE SEQUENCE [LARGE SCALE GENOMIC DNA]</scope>
    <source>
        <strain evidence="1">FM164</strain>
    </source>
</reference>
<name>W6R0J2_PENRF</name>
<proteinExistence type="predicted"/>
<gene>
    <name evidence="1" type="ORF">PROQFM164_S04g000213</name>
</gene>